<comment type="caution">
    <text evidence="2">The sequence shown here is derived from an EMBL/GenBank/DDBJ whole genome shotgun (WGS) entry which is preliminary data.</text>
</comment>
<keyword evidence="3" id="KW-1185">Reference proteome</keyword>
<sequence length="161" mass="18110">MYFYLFPAVVNFVEGTKDIQELCQRFGGRYLFFDISDGQRVKELLQELEKCKVSQFKLKTKMAYAAPLHGVGWLPDRSEPAGECAAPPGPPAPPGAGAVPQRNRVLHRGLWHAFRDASRQAPVTWANQGSRCEIVTFYGERQLSLERDKAGACRRTGHSWD</sequence>
<dbReference type="Proteomes" id="UP000677803">
    <property type="component" value="Unassembled WGS sequence"/>
</dbReference>
<name>A0A8S4B238_9TELE</name>
<evidence type="ECO:0000313" key="3">
    <source>
        <dbReference type="Proteomes" id="UP000677803"/>
    </source>
</evidence>
<evidence type="ECO:0000313" key="2">
    <source>
        <dbReference type="EMBL" id="CAG5917315.1"/>
    </source>
</evidence>
<gene>
    <name evidence="2" type="ORF">MMEN_LOCUS10061</name>
</gene>
<reference evidence="2" key="1">
    <citation type="submission" date="2021-05" db="EMBL/GenBank/DDBJ databases">
        <authorList>
            <person name="Tigano A."/>
        </authorList>
    </citation>
    <scope>NUCLEOTIDE SEQUENCE</scope>
</reference>
<dbReference type="EMBL" id="CAJRST010011112">
    <property type="protein sequence ID" value="CAG5917315.1"/>
    <property type="molecule type" value="Genomic_DNA"/>
</dbReference>
<protein>
    <submittedName>
        <fullName evidence="2">(Atlantic silverside) hypothetical protein</fullName>
    </submittedName>
</protein>
<proteinExistence type="predicted"/>
<evidence type="ECO:0000256" key="1">
    <source>
        <dbReference type="SAM" id="MobiDB-lite"/>
    </source>
</evidence>
<dbReference type="AlphaFoldDB" id="A0A8S4B238"/>
<organism evidence="2 3">
    <name type="scientific">Menidia menidia</name>
    <name type="common">Atlantic silverside</name>
    <dbReference type="NCBI Taxonomy" id="238744"/>
    <lineage>
        <taxon>Eukaryota</taxon>
        <taxon>Metazoa</taxon>
        <taxon>Chordata</taxon>
        <taxon>Craniata</taxon>
        <taxon>Vertebrata</taxon>
        <taxon>Euteleostomi</taxon>
        <taxon>Actinopterygii</taxon>
        <taxon>Neopterygii</taxon>
        <taxon>Teleostei</taxon>
        <taxon>Neoteleostei</taxon>
        <taxon>Acanthomorphata</taxon>
        <taxon>Ovalentaria</taxon>
        <taxon>Atherinomorphae</taxon>
        <taxon>Atheriniformes</taxon>
        <taxon>Atherinopsidae</taxon>
        <taxon>Menidiinae</taxon>
        <taxon>Menidia</taxon>
    </lineage>
</organism>
<feature type="region of interest" description="Disordered" evidence="1">
    <location>
        <begin position="79"/>
        <end position="100"/>
    </location>
</feature>
<accession>A0A8S4B238</accession>